<dbReference type="PROSITE" id="PS51649">
    <property type="entry name" value="NPH3"/>
    <property type="match status" value="1"/>
</dbReference>
<dbReference type="GO" id="GO:0016567">
    <property type="term" value="P:protein ubiquitination"/>
    <property type="evidence" value="ECO:0007669"/>
    <property type="project" value="UniProtKB-UniPathway"/>
</dbReference>
<evidence type="ECO:0000313" key="8">
    <source>
        <dbReference type="EMBL" id="AAT85278.1"/>
    </source>
</evidence>
<protein>
    <submittedName>
        <fullName evidence="8">NPH3 family protein</fullName>
    </submittedName>
</protein>
<feature type="region of interest" description="Disordered" evidence="5">
    <location>
        <begin position="616"/>
        <end position="650"/>
    </location>
</feature>
<dbReference type="UniPathway" id="UPA00143"/>
<evidence type="ECO:0000256" key="3">
    <source>
        <dbReference type="PROSITE-ProRule" id="PRU00982"/>
    </source>
</evidence>
<accession>Q6AST7</accession>
<gene>
    <name evidence="8" type="primary">B1394A07.4</name>
</gene>
<reference evidence="9" key="2">
    <citation type="journal article" date="2008" name="Nucleic Acids Res.">
        <title>The rice annotation project database (RAP-DB): 2008 update.</title>
        <authorList>
            <consortium name="The rice annotation project (RAP)"/>
        </authorList>
    </citation>
    <scope>GENOME REANNOTATION</scope>
    <source>
        <strain evidence="9">cv. Nipponbare</strain>
    </source>
</reference>
<name>Q6AST7_ORYSJ</name>
<comment type="pathway">
    <text evidence="1">Protein modification; protein ubiquitination.</text>
</comment>
<dbReference type="Pfam" id="PF03000">
    <property type="entry name" value="NPH3"/>
    <property type="match status" value="1"/>
</dbReference>
<dbReference type="InterPro" id="IPR000210">
    <property type="entry name" value="BTB/POZ_dom"/>
</dbReference>
<dbReference type="Proteomes" id="UP000000763">
    <property type="component" value="Chromosome 3"/>
</dbReference>
<evidence type="ECO:0000313" key="9">
    <source>
        <dbReference type="Proteomes" id="UP000000763"/>
    </source>
</evidence>
<dbReference type="SUPFAM" id="SSF54695">
    <property type="entry name" value="POZ domain"/>
    <property type="match status" value="1"/>
</dbReference>
<dbReference type="EMBL" id="AC147427">
    <property type="protein sequence ID" value="AAT85278.1"/>
    <property type="molecule type" value="Genomic_DNA"/>
</dbReference>
<evidence type="ECO:0000256" key="4">
    <source>
        <dbReference type="SAM" id="Coils"/>
    </source>
</evidence>
<feature type="domain" description="NPH3" evidence="7">
    <location>
        <begin position="238"/>
        <end position="517"/>
    </location>
</feature>
<dbReference type="InterPro" id="IPR027356">
    <property type="entry name" value="NPH3_dom"/>
</dbReference>
<feature type="domain" description="BTB" evidence="6">
    <location>
        <begin position="55"/>
        <end position="123"/>
    </location>
</feature>
<dbReference type="Gene3D" id="3.30.710.10">
    <property type="entry name" value="Potassium Channel Kv1.1, Chain A"/>
    <property type="match status" value="1"/>
</dbReference>
<reference evidence="9" key="1">
    <citation type="journal article" date="2005" name="Nature">
        <title>The map-based sequence of the rice genome.</title>
        <authorList>
            <consortium name="International rice genome sequencing project (IRGSP)"/>
            <person name="Matsumoto T."/>
            <person name="Wu J."/>
            <person name="Kanamori H."/>
            <person name="Katayose Y."/>
            <person name="Fujisawa M."/>
            <person name="Namiki N."/>
            <person name="Mizuno H."/>
            <person name="Yamamoto K."/>
            <person name="Antonio B.A."/>
            <person name="Baba T."/>
            <person name="Sakata K."/>
            <person name="Nagamura Y."/>
            <person name="Aoki H."/>
            <person name="Arikawa K."/>
            <person name="Arita K."/>
            <person name="Bito T."/>
            <person name="Chiden Y."/>
            <person name="Fujitsuka N."/>
            <person name="Fukunaka R."/>
            <person name="Hamada M."/>
            <person name="Harada C."/>
            <person name="Hayashi A."/>
            <person name="Hijishita S."/>
            <person name="Honda M."/>
            <person name="Hosokawa S."/>
            <person name="Ichikawa Y."/>
            <person name="Idonuma A."/>
            <person name="Iijima M."/>
            <person name="Ikeda M."/>
            <person name="Ikeno M."/>
            <person name="Ito K."/>
            <person name="Ito S."/>
            <person name="Ito T."/>
            <person name="Ito Y."/>
            <person name="Ito Y."/>
            <person name="Iwabuchi A."/>
            <person name="Kamiya K."/>
            <person name="Karasawa W."/>
            <person name="Kurita K."/>
            <person name="Katagiri S."/>
            <person name="Kikuta A."/>
            <person name="Kobayashi H."/>
            <person name="Kobayashi N."/>
            <person name="Machita K."/>
            <person name="Maehara T."/>
            <person name="Masukawa M."/>
            <person name="Mizubayashi T."/>
            <person name="Mukai Y."/>
            <person name="Nagasaki H."/>
            <person name="Nagata Y."/>
            <person name="Naito S."/>
            <person name="Nakashima M."/>
            <person name="Nakama Y."/>
            <person name="Nakamichi Y."/>
            <person name="Nakamura M."/>
            <person name="Meguro A."/>
            <person name="Negishi M."/>
            <person name="Ohta I."/>
            <person name="Ohta T."/>
            <person name="Okamoto M."/>
            <person name="Ono N."/>
            <person name="Saji S."/>
            <person name="Sakaguchi M."/>
            <person name="Sakai K."/>
            <person name="Shibata M."/>
            <person name="Shimokawa T."/>
            <person name="Song J."/>
            <person name="Takazaki Y."/>
            <person name="Terasawa K."/>
            <person name="Tsugane M."/>
            <person name="Tsuji K."/>
            <person name="Ueda S."/>
            <person name="Waki K."/>
            <person name="Yamagata H."/>
            <person name="Yamamoto M."/>
            <person name="Yamamoto S."/>
            <person name="Yamane H."/>
            <person name="Yoshiki S."/>
            <person name="Yoshihara R."/>
            <person name="Yukawa K."/>
            <person name="Zhong H."/>
            <person name="Yano M."/>
            <person name="Yuan Q."/>
            <person name="Ouyang S."/>
            <person name="Liu J."/>
            <person name="Jones K.M."/>
            <person name="Gansberger K."/>
            <person name="Moffat K."/>
            <person name="Hill J."/>
            <person name="Bera J."/>
            <person name="Fadrosh D."/>
            <person name="Jin S."/>
            <person name="Johri S."/>
            <person name="Kim M."/>
            <person name="Overton L."/>
            <person name="Reardon M."/>
            <person name="Tsitrin T."/>
            <person name="Vuong H."/>
            <person name="Weaver B."/>
            <person name="Ciecko A."/>
            <person name="Tallon L."/>
            <person name="Jackson J."/>
            <person name="Pai G."/>
            <person name="Aken S.V."/>
            <person name="Utterback T."/>
            <person name="Reidmuller S."/>
            <person name="Feldblyum T."/>
            <person name="Hsiao J."/>
            <person name="Zismann V."/>
            <person name="Iobst S."/>
            <person name="de Vazeille A.R."/>
            <person name="Buell C.R."/>
            <person name="Ying K."/>
            <person name="Li Y."/>
            <person name="Lu T."/>
            <person name="Huang Y."/>
            <person name="Zhao Q."/>
            <person name="Feng Q."/>
            <person name="Zhang L."/>
            <person name="Zhu J."/>
            <person name="Weng Q."/>
            <person name="Mu J."/>
            <person name="Lu Y."/>
            <person name="Fan D."/>
            <person name="Liu Y."/>
            <person name="Guan J."/>
            <person name="Zhang Y."/>
            <person name="Yu S."/>
            <person name="Liu X."/>
            <person name="Zhang Y."/>
            <person name="Hong G."/>
            <person name="Han B."/>
            <person name="Choisne N."/>
            <person name="Demange N."/>
            <person name="Orjeda G."/>
            <person name="Samain S."/>
            <person name="Cattolico L."/>
            <person name="Pelletier E."/>
            <person name="Couloux A."/>
            <person name="Segurens B."/>
            <person name="Wincker P."/>
            <person name="D'Hont A."/>
            <person name="Scarpelli C."/>
            <person name="Weissenbach J."/>
            <person name="Salanoubat M."/>
            <person name="Quetier F."/>
            <person name="Yu Y."/>
            <person name="Kim H.R."/>
            <person name="Rambo T."/>
            <person name="Currie J."/>
            <person name="Collura K."/>
            <person name="Luo M."/>
            <person name="Yang T."/>
            <person name="Ammiraju J.S.S."/>
            <person name="Engler F."/>
            <person name="Soderlund C."/>
            <person name="Wing R.A."/>
            <person name="Palmer L.E."/>
            <person name="de la Bastide M."/>
            <person name="Spiegel L."/>
            <person name="Nascimento L."/>
            <person name="Zutavern T."/>
            <person name="O'Shaughnessy A."/>
            <person name="Dike S."/>
            <person name="Dedhia N."/>
            <person name="Preston R."/>
            <person name="Balija V."/>
            <person name="McCombie W.R."/>
            <person name="Chow T."/>
            <person name="Chen H."/>
            <person name="Chung M."/>
            <person name="Chen C."/>
            <person name="Shaw J."/>
            <person name="Wu H."/>
            <person name="Hsiao K."/>
            <person name="Chao Y."/>
            <person name="Chu M."/>
            <person name="Cheng C."/>
            <person name="Hour A."/>
            <person name="Lee P."/>
            <person name="Lin S."/>
            <person name="Lin Y."/>
            <person name="Liou J."/>
            <person name="Liu S."/>
            <person name="Hsing Y."/>
            <person name="Raghuvanshi S."/>
            <person name="Mohanty A."/>
            <person name="Bharti A.K."/>
            <person name="Gaur A."/>
            <person name="Gupta V."/>
            <person name="Kumar D."/>
            <person name="Ravi V."/>
            <person name="Vij S."/>
            <person name="Kapur A."/>
            <person name="Khurana P."/>
            <person name="Khurana P."/>
            <person name="Khurana J.P."/>
            <person name="Tyagi A.K."/>
            <person name="Gaikwad K."/>
            <person name="Singh A."/>
            <person name="Dalal V."/>
            <person name="Srivastava S."/>
            <person name="Dixit A."/>
            <person name="Pal A.K."/>
            <person name="Ghazi I.A."/>
            <person name="Yadav M."/>
            <person name="Pandit A."/>
            <person name="Bhargava A."/>
            <person name="Sureshbabu K."/>
            <person name="Batra K."/>
            <person name="Sharma T.R."/>
            <person name="Mohapatra T."/>
            <person name="Singh N.K."/>
            <person name="Messing J."/>
            <person name="Nelson A.B."/>
            <person name="Fuks G."/>
            <person name="Kavchok S."/>
            <person name="Keizer G."/>
            <person name="Linton E."/>
            <person name="Llaca V."/>
            <person name="Song R."/>
            <person name="Tanyolac B."/>
            <person name="Young S."/>
            <person name="Ho-Il K."/>
            <person name="Hahn J.H."/>
            <person name="Sangsakoo G."/>
            <person name="Vanavichit A."/>
            <person name="de Mattos Luiz.A.T."/>
            <person name="Zimmer P.D."/>
            <person name="Malone G."/>
            <person name="Dellagostin O."/>
            <person name="de Oliveira A.C."/>
            <person name="Bevan M."/>
            <person name="Bancroft I."/>
            <person name="Minx P."/>
            <person name="Cordum H."/>
            <person name="Wilson R."/>
            <person name="Cheng Z."/>
            <person name="Jin W."/>
            <person name="Jiang J."/>
            <person name="Leong S.A."/>
            <person name="Iwama H."/>
            <person name="Gojobori T."/>
            <person name="Itoh T."/>
            <person name="Niimura Y."/>
            <person name="Fujii Y."/>
            <person name="Habara T."/>
            <person name="Sakai H."/>
            <person name="Sato Y."/>
            <person name="Wilson G."/>
            <person name="Kumar K."/>
            <person name="McCouch S."/>
            <person name="Juretic N."/>
            <person name="Hoen D."/>
            <person name="Wright S."/>
            <person name="Bruskiewich R."/>
            <person name="Bureau T."/>
            <person name="Miyao A."/>
            <person name="Hirochika H."/>
            <person name="Nishikawa T."/>
            <person name="Kadowaki K."/>
            <person name="Sugiura M."/>
            <person name="Burr B."/>
            <person name="Sasaki T."/>
        </authorList>
    </citation>
    <scope>NUCLEOTIDE SEQUENCE [LARGE SCALE GENOMIC DNA]</scope>
    <source>
        <strain evidence="9">cv. Nipponbare</strain>
    </source>
</reference>
<dbReference type="PROSITE" id="PS50097">
    <property type="entry name" value="BTB"/>
    <property type="match status" value="1"/>
</dbReference>
<feature type="compositionally biased region" description="Basic and acidic residues" evidence="5">
    <location>
        <begin position="623"/>
        <end position="636"/>
    </location>
</feature>
<dbReference type="SMART" id="SM00225">
    <property type="entry name" value="BTB"/>
    <property type="match status" value="1"/>
</dbReference>
<proteinExistence type="inferred from homology"/>
<evidence type="ECO:0000256" key="2">
    <source>
        <dbReference type="ARBA" id="ARBA00022786"/>
    </source>
</evidence>
<evidence type="ECO:0000256" key="5">
    <source>
        <dbReference type="SAM" id="MobiDB-lite"/>
    </source>
</evidence>
<dbReference type="AlphaFoldDB" id="Q6AST7"/>
<dbReference type="PANTHER" id="PTHR32370">
    <property type="entry name" value="OS12G0117600 PROTEIN"/>
    <property type="match status" value="1"/>
</dbReference>
<organism evidence="8 9">
    <name type="scientific">Oryza sativa subsp. japonica</name>
    <name type="common">Rice</name>
    <dbReference type="NCBI Taxonomy" id="39947"/>
    <lineage>
        <taxon>Eukaryota</taxon>
        <taxon>Viridiplantae</taxon>
        <taxon>Streptophyta</taxon>
        <taxon>Embryophyta</taxon>
        <taxon>Tracheophyta</taxon>
        <taxon>Spermatophyta</taxon>
        <taxon>Magnoliopsida</taxon>
        <taxon>Liliopsida</taxon>
        <taxon>Poales</taxon>
        <taxon>Poaceae</taxon>
        <taxon>BOP clade</taxon>
        <taxon>Oryzoideae</taxon>
        <taxon>Oryzeae</taxon>
        <taxon>Oryzinae</taxon>
        <taxon>Oryza</taxon>
        <taxon>Oryza sativa</taxon>
    </lineage>
</organism>
<dbReference type="InterPro" id="IPR011333">
    <property type="entry name" value="SKP1/BTB/POZ_sf"/>
</dbReference>
<comment type="similarity">
    <text evidence="3">Belongs to the NPH3 family.</text>
</comment>
<dbReference type="CDD" id="cd18312">
    <property type="entry name" value="BTB_POZ_NPY3-like"/>
    <property type="match status" value="1"/>
</dbReference>
<keyword evidence="4" id="KW-0175">Coiled coil</keyword>
<evidence type="ECO:0000259" key="7">
    <source>
        <dbReference type="PROSITE" id="PS51649"/>
    </source>
</evidence>
<evidence type="ECO:0000256" key="1">
    <source>
        <dbReference type="ARBA" id="ARBA00004906"/>
    </source>
</evidence>
<dbReference type="Pfam" id="PF00651">
    <property type="entry name" value="BTB"/>
    <property type="match status" value="1"/>
</dbReference>
<sequence>MASSVKLGSKPDAFRRQGQACPLQLQDAVLALGKAGPTNSIPLVGRKFCTTGLPSDVTVEVGDMSFHLHKFPLLSKSAFLERLIEETSDQDECVIILNDIPGGAKSFELVARFCYGVKIELSSENVVYLRCASEHLQMTEEIAEDNLISQSEIFLNQVIIRNWKDSLKALETCEDLLPHAENLQIVKRCIESLASKATTDPNLFGWPIREHGIMQSPGGSVLWNGISTGARPRNFSSNWWYEDASALSFHMYKRLISTMESRGIRPEIIAGSLTYYAKKYLPGLNRRHSMGAVPLTATLSEVEQKNLLEEIDRLLPVQKGLASTRVLLGLLRTAMILKASPTCISNLEKRIGMQLDHATLEDLLLPNFSYTMETLYNVECVQRILDHFLAMDQANGAASPCLDDVMASPSLAPITTVAKLIDGYLAEIAPDINLKLPKFQALASAVPEYARPLDDGLYRAIDIYLKAHSWLSEAEREQLCRLMDCQKLSLEACTHAAQNERLPLRVVVQVLFFEQLQLRTSIAGCLLVSDNLEGSRPLRSSITTSGEAGGWATAVRENQVLKVGMDNMRMRLSELEKECSTMRQEIQKLGRGKSGGWASRVPKKFNLKLKSQMCSAQEGSVSEQHKSMSAKLDKLQAKVSRQKKQLAGDA</sequence>
<dbReference type="InterPro" id="IPR043454">
    <property type="entry name" value="NPH3/RPT2-like"/>
</dbReference>
<keyword evidence="2" id="KW-0833">Ubl conjugation pathway</keyword>
<evidence type="ECO:0000259" key="6">
    <source>
        <dbReference type="PROSITE" id="PS50097"/>
    </source>
</evidence>
<feature type="coiled-coil region" evidence="4">
    <location>
        <begin position="558"/>
        <end position="592"/>
    </location>
</feature>